<dbReference type="Gene3D" id="3.30.70.270">
    <property type="match status" value="1"/>
</dbReference>
<dbReference type="SMART" id="SM01079">
    <property type="entry name" value="CHASE"/>
    <property type="match status" value="1"/>
</dbReference>
<feature type="domain" description="CHASE" evidence="6">
    <location>
        <begin position="115"/>
        <end position="196"/>
    </location>
</feature>
<feature type="transmembrane region" description="Helical" evidence="5">
    <location>
        <begin position="265"/>
        <end position="287"/>
    </location>
</feature>
<dbReference type="Gene3D" id="3.30.450.350">
    <property type="entry name" value="CHASE domain"/>
    <property type="match status" value="1"/>
</dbReference>
<dbReference type="PANTHER" id="PTHR46663">
    <property type="entry name" value="DIGUANYLATE CYCLASE DGCT-RELATED"/>
    <property type="match status" value="1"/>
</dbReference>
<evidence type="ECO:0000256" key="1">
    <source>
        <dbReference type="ARBA" id="ARBA00004370"/>
    </source>
</evidence>
<evidence type="ECO:0000313" key="9">
    <source>
        <dbReference type="Proteomes" id="UP000286985"/>
    </source>
</evidence>
<dbReference type="PROSITE" id="PS50839">
    <property type="entry name" value="CHASE"/>
    <property type="match status" value="1"/>
</dbReference>
<reference evidence="9" key="1">
    <citation type="journal article" date="2018" name="Front. Microbiol.">
        <title>Genome-Based Analysis Reveals the Taxonomy and Diversity of the Family Idiomarinaceae.</title>
        <authorList>
            <person name="Liu Y."/>
            <person name="Lai Q."/>
            <person name="Shao Z."/>
        </authorList>
    </citation>
    <scope>NUCLEOTIDE SEQUENCE [LARGE SCALE GENOMIC DNA]</scope>
    <source>
        <strain evidence="9">908033</strain>
    </source>
</reference>
<evidence type="ECO:0000259" key="7">
    <source>
        <dbReference type="PROSITE" id="PS50887"/>
    </source>
</evidence>
<evidence type="ECO:0000256" key="2">
    <source>
        <dbReference type="ARBA" id="ARBA00022692"/>
    </source>
</evidence>
<name>A0A432XGY6_9GAMM</name>
<dbReference type="InterPro" id="IPR043128">
    <property type="entry name" value="Rev_trsase/Diguanyl_cyclase"/>
</dbReference>
<dbReference type="InterPro" id="IPR029787">
    <property type="entry name" value="Nucleotide_cyclase"/>
</dbReference>
<dbReference type="GO" id="GO:0003824">
    <property type="term" value="F:catalytic activity"/>
    <property type="evidence" value="ECO:0007669"/>
    <property type="project" value="UniProtKB-ARBA"/>
</dbReference>
<evidence type="ECO:0000313" key="8">
    <source>
        <dbReference type="EMBL" id="RUO48029.1"/>
    </source>
</evidence>
<keyword evidence="9" id="KW-1185">Reference proteome</keyword>
<dbReference type="GO" id="GO:0016020">
    <property type="term" value="C:membrane"/>
    <property type="evidence" value="ECO:0007669"/>
    <property type="project" value="UniProtKB-SubCell"/>
</dbReference>
<dbReference type="InterPro" id="IPR006189">
    <property type="entry name" value="CHASE_dom"/>
</dbReference>
<protein>
    <submittedName>
        <fullName evidence="8">Sensor domain-containing diguanylate cyclase</fullName>
    </submittedName>
</protein>
<dbReference type="OrthoDB" id="9812260at2"/>
<proteinExistence type="predicted"/>
<dbReference type="RefSeq" id="WP_092839946.1">
    <property type="nucleotide sequence ID" value="NZ_FPCF01000002.1"/>
</dbReference>
<organism evidence="8 9">
    <name type="scientific">Pseudidiomarina donghaiensis</name>
    <dbReference type="NCBI Taxonomy" id="519452"/>
    <lineage>
        <taxon>Bacteria</taxon>
        <taxon>Pseudomonadati</taxon>
        <taxon>Pseudomonadota</taxon>
        <taxon>Gammaproteobacteria</taxon>
        <taxon>Alteromonadales</taxon>
        <taxon>Idiomarinaceae</taxon>
        <taxon>Pseudidiomarina</taxon>
    </lineage>
</organism>
<dbReference type="PROSITE" id="PS50887">
    <property type="entry name" value="GGDEF"/>
    <property type="match status" value="1"/>
</dbReference>
<evidence type="ECO:0000259" key="6">
    <source>
        <dbReference type="PROSITE" id="PS50839"/>
    </source>
</evidence>
<gene>
    <name evidence="8" type="ORF">CWE24_08595</name>
</gene>
<feature type="domain" description="GGDEF" evidence="7">
    <location>
        <begin position="321"/>
        <end position="461"/>
    </location>
</feature>
<keyword evidence="2 5" id="KW-0812">Transmembrane</keyword>
<dbReference type="Proteomes" id="UP000286985">
    <property type="component" value="Unassembled WGS sequence"/>
</dbReference>
<dbReference type="SMART" id="SM00267">
    <property type="entry name" value="GGDEF"/>
    <property type="match status" value="1"/>
</dbReference>
<evidence type="ECO:0000256" key="3">
    <source>
        <dbReference type="ARBA" id="ARBA00022989"/>
    </source>
</evidence>
<keyword evidence="3 5" id="KW-1133">Transmembrane helix</keyword>
<dbReference type="Pfam" id="PF00990">
    <property type="entry name" value="GGDEF"/>
    <property type="match status" value="1"/>
</dbReference>
<dbReference type="CDD" id="cd01949">
    <property type="entry name" value="GGDEF"/>
    <property type="match status" value="1"/>
</dbReference>
<dbReference type="InterPro" id="IPR042240">
    <property type="entry name" value="CHASE_sf"/>
</dbReference>
<keyword evidence="4 5" id="KW-0472">Membrane</keyword>
<evidence type="ECO:0000256" key="5">
    <source>
        <dbReference type="SAM" id="Phobius"/>
    </source>
</evidence>
<evidence type="ECO:0000256" key="4">
    <source>
        <dbReference type="ARBA" id="ARBA00023136"/>
    </source>
</evidence>
<dbReference type="InterPro" id="IPR000160">
    <property type="entry name" value="GGDEF_dom"/>
</dbReference>
<sequence length="461" mass="51680">MNLRKRTVAGILSLFAFGLLIVIYLTSSVVTLLDDRFRSERVDELHSQFLLAKSNLESNLFRDVFLVDSLATVFNIDPKSAAENFDEIGSRLLQKSKHVRSIGMGPNDVLNHIIPLEGNEKAIGLDFRTVPEQYKTIITAREQGDIYLAGPVDLVQGGRGLIARIPVFNDYPVNLDYWGTVSVVIDYEKLINDAGLFRIQNSKVAIRGLNGTGKSGQVFEGDEALFNVADYSGKLLIPNGEWWIAVEFFPILEKNQTLFLALVRWGSLLVYVLLFGLVTLLWAYYLAERQRANADSLTHLVNRRFTLDYLNRRFTDKNPKDDFFVVAIDLNYFKEINDNLGHYAGDEVLRCVAQRMQAAVRSTDLVARMGGDEFLVVLNRIRDSKIADTLVAKIRQTVEGSEFVVDDQPIHLSISVGVACSTEEVNSVDGLLKLADARMYENKAAIKEHCNAPKHESTGKA</sequence>
<dbReference type="AlphaFoldDB" id="A0A432XGY6"/>
<dbReference type="SUPFAM" id="SSF55073">
    <property type="entry name" value="Nucleotide cyclase"/>
    <property type="match status" value="1"/>
</dbReference>
<accession>A0A432XGY6</accession>
<comment type="caution">
    <text evidence="8">The sequence shown here is derived from an EMBL/GenBank/DDBJ whole genome shotgun (WGS) entry which is preliminary data.</text>
</comment>
<dbReference type="PANTHER" id="PTHR46663:SF2">
    <property type="entry name" value="GGDEF DOMAIN-CONTAINING PROTEIN"/>
    <property type="match status" value="1"/>
</dbReference>
<dbReference type="STRING" id="519452.SAMN04488139_1539"/>
<comment type="subcellular location">
    <subcellularLocation>
        <location evidence="1">Membrane</location>
    </subcellularLocation>
</comment>
<dbReference type="EMBL" id="PIPU01000003">
    <property type="protein sequence ID" value="RUO48029.1"/>
    <property type="molecule type" value="Genomic_DNA"/>
</dbReference>
<dbReference type="InterPro" id="IPR052163">
    <property type="entry name" value="DGC-Regulatory_Protein"/>
</dbReference>
<dbReference type="NCBIfam" id="TIGR00254">
    <property type="entry name" value="GGDEF"/>
    <property type="match status" value="1"/>
</dbReference>
<dbReference type="GO" id="GO:0007165">
    <property type="term" value="P:signal transduction"/>
    <property type="evidence" value="ECO:0007669"/>
    <property type="project" value="UniProtKB-ARBA"/>
</dbReference>
<dbReference type="Pfam" id="PF03924">
    <property type="entry name" value="CHASE"/>
    <property type="match status" value="1"/>
</dbReference>